<dbReference type="EMBL" id="CAADEZ010000237">
    <property type="protein sequence ID" value="VFJ59421.1"/>
    <property type="molecule type" value="Genomic_DNA"/>
</dbReference>
<dbReference type="InterPro" id="IPR038530">
    <property type="entry name" value="NiFe-hyd_HybE_sf"/>
</dbReference>
<reference evidence="4" key="1">
    <citation type="submission" date="2019-02" db="EMBL/GenBank/DDBJ databases">
        <authorList>
            <person name="Gruber-Vodicka R. H."/>
            <person name="Seah K. B. B."/>
        </authorList>
    </citation>
    <scope>NUCLEOTIDE SEQUENCE</scope>
    <source>
        <strain evidence="2">BECK_BZ163</strain>
        <strain evidence="4">BECK_BZ164</strain>
        <strain evidence="3">BECK_BZ165</strain>
    </source>
</reference>
<accession>A0A450W4P6</accession>
<gene>
    <name evidence="2" type="ORF">BECKFM1743A_GA0114220_102373</name>
    <name evidence="4" type="ORF">BECKFM1743B_GA0114221_102203</name>
    <name evidence="3" type="ORF">BECKFM1743C_GA0114222_102505</name>
</gene>
<evidence type="ECO:0000313" key="4">
    <source>
        <dbReference type="EMBL" id="VFK12007.1"/>
    </source>
</evidence>
<dbReference type="Gene3D" id="3.30.1460.40">
    <property type="entry name" value="[NiFe]-hydrogenase assembly chaperone, HybE"/>
    <property type="match status" value="1"/>
</dbReference>
<comment type="similarity">
    <text evidence="1">Belongs to the HupJ family.</text>
</comment>
<dbReference type="Pfam" id="PF11939">
    <property type="entry name" value="NiFe-hyd_HybE"/>
    <property type="match status" value="1"/>
</dbReference>
<evidence type="ECO:0000256" key="1">
    <source>
        <dbReference type="ARBA" id="ARBA00006532"/>
    </source>
</evidence>
<protein>
    <recommendedName>
        <fullName evidence="5">[NiFe] hydrogenase assembly chaperone, HybE family</fullName>
    </recommendedName>
</protein>
<dbReference type="EMBL" id="CAADFA010000250">
    <property type="protein sequence ID" value="VFJ59629.1"/>
    <property type="molecule type" value="Genomic_DNA"/>
</dbReference>
<name>A0A450W4P6_9GAMM</name>
<dbReference type="AlphaFoldDB" id="A0A450W4P6"/>
<dbReference type="InterPro" id="IPR023994">
    <property type="entry name" value="NiFe-hyd_HybE"/>
</dbReference>
<evidence type="ECO:0000313" key="3">
    <source>
        <dbReference type="EMBL" id="VFJ59629.1"/>
    </source>
</evidence>
<organism evidence="4">
    <name type="scientific">Candidatus Kentrum sp. FM</name>
    <dbReference type="NCBI Taxonomy" id="2126340"/>
    <lineage>
        <taxon>Bacteria</taxon>
        <taxon>Pseudomonadati</taxon>
        <taxon>Pseudomonadota</taxon>
        <taxon>Gammaproteobacteria</taxon>
        <taxon>Candidatus Kentrum</taxon>
    </lineage>
</organism>
<evidence type="ECO:0000313" key="2">
    <source>
        <dbReference type="EMBL" id="VFJ59421.1"/>
    </source>
</evidence>
<dbReference type="EMBL" id="CAADFL010000220">
    <property type="protein sequence ID" value="VFK12007.1"/>
    <property type="molecule type" value="Genomic_DNA"/>
</dbReference>
<evidence type="ECO:0008006" key="5">
    <source>
        <dbReference type="Google" id="ProtNLM"/>
    </source>
</evidence>
<proteinExistence type="inferred from homology"/>
<sequence>MNDSARMADTNPWEIPLATLEDAAFVEAIEGAFTDIYRTWFSQEIMLINHDLPILLRALRRVEPWRVFLLLTPWMLARMFVPIQAPPVVIPAGWRAVERANEPYTVIGPGIQIVIRETTEKAHVNYHPRIGHYLVQPLIQSMEPFRSPNEVFKAWNEVIRIRTENIRKLNRRCRWQEDVSRREFFHRTDRETVRQ</sequence>